<dbReference type="InterPro" id="IPR002656">
    <property type="entry name" value="Acyl_transf_3_dom"/>
</dbReference>
<reference evidence="3 4" key="1">
    <citation type="submission" date="2018-11" db="EMBL/GenBank/DDBJ databases">
        <title>Pseudaminobacter arsenicus sp. nov., an arsenic-resistant bacterium isolated from arsenic-rich aquifers.</title>
        <authorList>
            <person name="Mu Y."/>
        </authorList>
    </citation>
    <scope>NUCLEOTIDE SEQUENCE [LARGE SCALE GENOMIC DNA]</scope>
    <source>
        <strain evidence="3 4">CB3</strain>
    </source>
</reference>
<evidence type="ECO:0000259" key="2">
    <source>
        <dbReference type="Pfam" id="PF01757"/>
    </source>
</evidence>
<comment type="caution">
    <text evidence="3">The sequence shown here is derived from an EMBL/GenBank/DDBJ whole genome shotgun (WGS) entry which is preliminary data.</text>
</comment>
<gene>
    <name evidence="3" type="ORF">EET67_06810</name>
</gene>
<evidence type="ECO:0000256" key="1">
    <source>
        <dbReference type="SAM" id="Phobius"/>
    </source>
</evidence>
<accession>A0A432V861</accession>
<feature type="transmembrane region" description="Helical" evidence="1">
    <location>
        <begin position="226"/>
        <end position="244"/>
    </location>
</feature>
<dbReference type="AlphaFoldDB" id="A0A432V861"/>
<organism evidence="3 4">
    <name type="scientific">Borborobacter arsenicus</name>
    <dbReference type="NCBI Taxonomy" id="1851146"/>
    <lineage>
        <taxon>Bacteria</taxon>
        <taxon>Pseudomonadati</taxon>
        <taxon>Pseudomonadota</taxon>
        <taxon>Alphaproteobacteria</taxon>
        <taxon>Hyphomicrobiales</taxon>
        <taxon>Phyllobacteriaceae</taxon>
        <taxon>Borborobacter</taxon>
    </lineage>
</organism>
<evidence type="ECO:0000313" key="4">
    <source>
        <dbReference type="Proteomes" id="UP000281647"/>
    </source>
</evidence>
<feature type="domain" description="Acyltransferase 3" evidence="2">
    <location>
        <begin position="23"/>
        <end position="344"/>
    </location>
</feature>
<keyword evidence="3" id="KW-0808">Transferase</keyword>
<dbReference type="OrthoDB" id="6064642at2"/>
<dbReference type="Pfam" id="PF01757">
    <property type="entry name" value="Acyl_transf_3"/>
    <property type="match status" value="1"/>
</dbReference>
<evidence type="ECO:0000313" key="3">
    <source>
        <dbReference type="EMBL" id="RUM98345.1"/>
    </source>
</evidence>
<keyword evidence="1" id="KW-0812">Transmembrane</keyword>
<dbReference type="RefSeq" id="WP_128626198.1">
    <property type="nucleotide sequence ID" value="NZ_RKST01000006.1"/>
</dbReference>
<sequence>MRALPPKSDKSVSKVPATLSDRIRIARTLCIFFMTFVHVQPGIAENVYDRDAGFFDIVYFILTRLAGLSSVSLLSVVSGYFIVSSLLKAGTGGLVLSKLKTLMVPLIAWNALMLVLLVAYGLLSGKWHDMPEFTALGIANAFLAVTQWPLVVPLWFLRDLFVCCLFAPVLYVGLRRFPIVVIAALVVFTLFGEGLYILQRPQLLLFFGLGMWLRMGALEEKSIDRLACFLSIGLVAMVAIFLAIRIERILLTEMDDTLRLTLDTLLRVTMAAGFWGLTGFIRRSSAAELFMRLEPYAFFLFCSHAILFNFAGILFRRVFGNYGSDLFFITFFTLPLLAVIAAVIGLQIINRSPALLFLFNAGHRVPPLMGRKPERAAAAGGVRN</sequence>
<feature type="transmembrane region" description="Helical" evidence="1">
    <location>
        <begin position="102"/>
        <end position="123"/>
    </location>
</feature>
<dbReference type="Proteomes" id="UP000281647">
    <property type="component" value="Unassembled WGS sequence"/>
</dbReference>
<feature type="transmembrane region" description="Helical" evidence="1">
    <location>
        <begin position="264"/>
        <end position="281"/>
    </location>
</feature>
<dbReference type="GO" id="GO:0016747">
    <property type="term" value="F:acyltransferase activity, transferring groups other than amino-acyl groups"/>
    <property type="evidence" value="ECO:0007669"/>
    <property type="project" value="InterPro"/>
</dbReference>
<feature type="transmembrane region" description="Helical" evidence="1">
    <location>
        <begin position="57"/>
        <end position="82"/>
    </location>
</feature>
<dbReference type="EMBL" id="RKST01000006">
    <property type="protein sequence ID" value="RUM98345.1"/>
    <property type="molecule type" value="Genomic_DNA"/>
</dbReference>
<keyword evidence="3" id="KW-0012">Acyltransferase</keyword>
<keyword evidence="1" id="KW-1133">Transmembrane helix</keyword>
<keyword evidence="1" id="KW-0472">Membrane</keyword>
<feature type="transmembrane region" description="Helical" evidence="1">
    <location>
        <begin position="130"/>
        <end position="148"/>
    </location>
</feature>
<feature type="transmembrane region" description="Helical" evidence="1">
    <location>
        <begin position="179"/>
        <end position="197"/>
    </location>
</feature>
<feature type="transmembrane region" description="Helical" evidence="1">
    <location>
        <begin position="327"/>
        <end position="349"/>
    </location>
</feature>
<keyword evidence="4" id="KW-1185">Reference proteome</keyword>
<name>A0A432V861_9HYPH</name>
<proteinExistence type="predicted"/>
<protein>
    <submittedName>
        <fullName evidence="3">Acyltransferase</fullName>
    </submittedName>
</protein>
<feature type="transmembrane region" description="Helical" evidence="1">
    <location>
        <begin position="293"/>
        <end position="315"/>
    </location>
</feature>